<keyword evidence="4 7" id="KW-0812">Transmembrane</keyword>
<dbReference type="RefSeq" id="WP_160368075.1">
    <property type="nucleotide sequence ID" value="NZ_WSQA01000003.1"/>
</dbReference>
<comment type="similarity">
    <text evidence="7">Belongs to the TonB-dependent receptor family.</text>
</comment>
<dbReference type="InterPro" id="IPR011662">
    <property type="entry name" value="Secretin/TonB_short_N"/>
</dbReference>
<keyword evidence="10" id="KW-1185">Reference proteome</keyword>
<dbReference type="Proteomes" id="UP000435036">
    <property type="component" value="Unassembled WGS sequence"/>
</dbReference>
<dbReference type="SMART" id="SM00965">
    <property type="entry name" value="STN"/>
    <property type="match status" value="1"/>
</dbReference>
<evidence type="ECO:0000256" key="3">
    <source>
        <dbReference type="ARBA" id="ARBA00022452"/>
    </source>
</evidence>
<evidence type="ECO:0000256" key="4">
    <source>
        <dbReference type="ARBA" id="ARBA00022692"/>
    </source>
</evidence>
<dbReference type="AlphaFoldDB" id="A0A6N8KX89"/>
<evidence type="ECO:0000259" key="8">
    <source>
        <dbReference type="SMART" id="SM00965"/>
    </source>
</evidence>
<dbReference type="Pfam" id="PF07660">
    <property type="entry name" value="STN"/>
    <property type="match status" value="1"/>
</dbReference>
<dbReference type="Gene3D" id="2.40.170.20">
    <property type="entry name" value="TonB-dependent receptor, beta-barrel domain"/>
    <property type="match status" value="1"/>
</dbReference>
<dbReference type="EMBL" id="WSQA01000003">
    <property type="protein sequence ID" value="MVZ61434.1"/>
    <property type="molecule type" value="Genomic_DNA"/>
</dbReference>
<dbReference type="NCBIfam" id="TIGR04056">
    <property type="entry name" value="OMP_RagA_SusC"/>
    <property type="match status" value="1"/>
</dbReference>
<dbReference type="Pfam" id="PF13715">
    <property type="entry name" value="CarbopepD_reg_2"/>
    <property type="match status" value="1"/>
</dbReference>
<evidence type="ECO:0000256" key="1">
    <source>
        <dbReference type="ARBA" id="ARBA00004571"/>
    </source>
</evidence>
<gene>
    <name evidence="9" type="ORF">GQF63_05310</name>
</gene>
<comment type="caution">
    <text evidence="9">The sequence shown here is derived from an EMBL/GenBank/DDBJ whole genome shotgun (WGS) entry which is preliminary data.</text>
</comment>
<evidence type="ECO:0000256" key="2">
    <source>
        <dbReference type="ARBA" id="ARBA00022448"/>
    </source>
</evidence>
<dbReference type="InterPro" id="IPR036942">
    <property type="entry name" value="Beta-barrel_TonB_sf"/>
</dbReference>
<organism evidence="9 10">
    <name type="scientific">Sphingobacterium humi</name>
    <dbReference type="NCBI Taxonomy" id="1796905"/>
    <lineage>
        <taxon>Bacteria</taxon>
        <taxon>Pseudomonadati</taxon>
        <taxon>Bacteroidota</taxon>
        <taxon>Sphingobacteriia</taxon>
        <taxon>Sphingobacteriales</taxon>
        <taxon>Sphingobacteriaceae</taxon>
        <taxon>Sphingobacterium</taxon>
    </lineage>
</organism>
<keyword evidence="5 7" id="KW-0472">Membrane</keyword>
<dbReference type="InterPro" id="IPR023997">
    <property type="entry name" value="TonB-dep_OMP_SusC/RagA_CS"/>
</dbReference>
<keyword evidence="2 7" id="KW-0813">Transport</keyword>
<keyword evidence="6 7" id="KW-0998">Cell outer membrane</keyword>
<feature type="domain" description="Secretin/TonB short N-terminal" evidence="8">
    <location>
        <begin position="66"/>
        <end position="118"/>
    </location>
</feature>
<protein>
    <submittedName>
        <fullName evidence="9">SusC/RagA family TonB-linked outer membrane protein</fullName>
    </submittedName>
</protein>
<sequence length="1126" mass="124944">MKRTLLINVKERKRSTLISGHKLSLTLFLLCYALLAFSGSAQTISLSAKRTTAEKLLKDIQKQSGYNVFYDDALIEHIRIADINLKNVSVGQALAAIFNGTGIQFTVKNRDIAIVGKKELLAGHNEHAQQSLSGQVLDAKGNPLAFVSIRNKTTGATTSTDSQGRFQISAAPRQVISLSLVGFKSQEITLSNLQNLTLRMEESIQAIEDIAVTGYTAYDKKLSSSVTTTVQAKDINQVAGLTVDQILQGRVPGMSVISSSGQPGQSAAVVIRGVGSINGSNTPLYVLDGIPIEAGYMQTLNQNDFENVVVLKDASATALYGSRGANGVVLLTSKKGKEGSLRVEYASQYGVTTLSRPNFEMMNTSERLIFEEEAGEKYGKNYGPGWTYSPKNPKYINGTQAFRARADQILDSLRGINIDWRDQFFKNGSFVEQQVSFTGGTDKVRYYNSLNFYNQDGVAIRTGLKRFSLKSNLDFGSDKLTANLNLGLGYSKSQFTEGEGTTSVGTSMASVYYALPYEYPYAPDGTLIHFGNESDYFILDQREGSAGLERLFNSSDKSAQLKTILGGSISYQILPTLKVSTRAGVDYRNSNRVVFINPDSYYGSRKNSNTLGGQGRLSQSNPQNFNLVSTTGITYNEIFNQVHDFEASAFYEYLYNDYRNFGFNAYGIDGRLPETPAGVTNGSVDFMPNILGGKTKSALTSFMGVARYSYDRKYTLTGSYRYDGSTKVAPKNKWHGFYSLGANWNVKEEDFLKSVDAVQTLNFRASYGSTASPYANDFDYLATYGLLSGYGGGSAIAPTEAGNEDFDWEYINEFNVGMDLGLFENRWLRLSVDYYNKITNNMYILQPAPGTSGFEELRLSTGKMGNKGIEWDVNADIIRGERFNWSLGFNGSYNKNEILRVSDFADEFEDGDTRIIKVGHAYGTYYAPRWAGVDTQTGEPQYLDKDGNITKTYNAATQSVPLAAGMYPKWTGGVHTQVSYLGFSASALVSFVADVDRWNNEDFYNENQRYATSNQTKRMLYNRWQNPGDAGDKAILQRLDIPRVFTSKDIQDASFIRLRNVRLNYTFDADALKNIKLIKGIQLFVQGQNLFTWTKWRGLDPENNQVYGRFQYPNSKTFTGGLNVNF</sequence>
<dbReference type="InterPro" id="IPR012910">
    <property type="entry name" value="Plug_dom"/>
</dbReference>
<reference evidence="9 10" key="1">
    <citation type="submission" date="2019-12" db="EMBL/GenBank/DDBJ databases">
        <authorList>
            <person name="Dong K."/>
        </authorList>
    </citation>
    <scope>NUCLEOTIDE SEQUENCE [LARGE SCALE GENOMIC DNA]</scope>
    <source>
        <strain evidence="9 10">JCM 31225</strain>
    </source>
</reference>
<dbReference type="NCBIfam" id="TIGR04057">
    <property type="entry name" value="SusC_RagA_signa"/>
    <property type="match status" value="1"/>
</dbReference>
<dbReference type="InterPro" id="IPR008969">
    <property type="entry name" value="CarboxyPept-like_regulatory"/>
</dbReference>
<evidence type="ECO:0000256" key="5">
    <source>
        <dbReference type="ARBA" id="ARBA00023136"/>
    </source>
</evidence>
<accession>A0A6N8KX89</accession>
<evidence type="ECO:0000313" key="9">
    <source>
        <dbReference type="EMBL" id="MVZ61434.1"/>
    </source>
</evidence>
<dbReference type="SUPFAM" id="SSF56935">
    <property type="entry name" value="Porins"/>
    <property type="match status" value="1"/>
</dbReference>
<dbReference type="PROSITE" id="PS52016">
    <property type="entry name" value="TONB_DEPENDENT_REC_3"/>
    <property type="match status" value="1"/>
</dbReference>
<dbReference type="InterPro" id="IPR037066">
    <property type="entry name" value="Plug_dom_sf"/>
</dbReference>
<dbReference type="InterPro" id="IPR039426">
    <property type="entry name" value="TonB-dep_rcpt-like"/>
</dbReference>
<dbReference type="Gene3D" id="2.170.130.10">
    <property type="entry name" value="TonB-dependent receptor, plug domain"/>
    <property type="match status" value="1"/>
</dbReference>
<proteinExistence type="inferred from homology"/>
<evidence type="ECO:0000313" key="10">
    <source>
        <dbReference type="Proteomes" id="UP000435036"/>
    </source>
</evidence>
<dbReference type="GO" id="GO:0009279">
    <property type="term" value="C:cell outer membrane"/>
    <property type="evidence" value="ECO:0007669"/>
    <property type="project" value="UniProtKB-SubCell"/>
</dbReference>
<keyword evidence="3 7" id="KW-1134">Transmembrane beta strand</keyword>
<evidence type="ECO:0000256" key="7">
    <source>
        <dbReference type="PROSITE-ProRule" id="PRU01360"/>
    </source>
</evidence>
<comment type="subcellular location">
    <subcellularLocation>
        <location evidence="1 7">Cell outer membrane</location>
        <topology evidence="1 7">Multi-pass membrane protein</topology>
    </subcellularLocation>
</comment>
<dbReference type="SUPFAM" id="SSF49464">
    <property type="entry name" value="Carboxypeptidase regulatory domain-like"/>
    <property type="match status" value="1"/>
</dbReference>
<dbReference type="OrthoDB" id="9768177at2"/>
<dbReference type="Pfam" id="PF07715">
    <property type="entry name" value="Plug"/>
    <property type="match status" value="1"/>
</dbReference>
<evidence type="ECO:0000256" key="6">
    <source>
        <dbReference type="ARBA" id="ARBA00023237"/>
    </source>
</evidence>
<name>A0A6N8KX89_9SPHI</name>
<dbReference type="InterPro" id="IPR023996">
    <property type="entry name" value="TonB-dep_OMP_SusC/RagA"/>
</dbReference>
<dbReference type="Gene3D" id="3.55.50.30">
    <property type="match status" value="1"/>
</dbReference>